<gene>
    <name evidence="3" type="ORF">AFUS01_LOCUS40173</name>
</gene>
<evidence type="ECO:0000313" key="4">
    <source>
        <dbReference type="Proteomes" id="UP000708208"/>
    </source>
</evidence>
<proteinExistence type="predicted"/>
<dbReference type="GO" id="GO:0033617">
    <property type="term" value="P:mitochondrial respiratory chain complex IV assembly"/>
    <property type="evidence" value="ECO:0007669"/>
    <property type="project" value="InterPro"/>
</dbReference>
<accession>A0A8J2PVY9</accession>
<dbReference type="Proteomes" id="UP000708208">
    <property type="component" value="Unassembled WGS sequence"/>
</dbReference>
<sequence length="100" mass="11758">MYIIRRQKCKKLICEFYHNETDMSLVFCWMPMHFKGWTYGIGVSCLLGAMALFMYPIAIAPMINSAEYRRNQARNRAGVKQEEIQPGGMKVWSDPFERKK</sequence>
<dbReference type="EMBL" id="CAJVCH010555514">
    <property type="protein sequence ID" value="CAG7830367.1"/>
    <property type="molecule type" value="Genomic_DNA"/>
</dbReference>
<dbReference type="PANTHER" id="PTHR34923">
    <property type="entry name" value="SMALL INTEGRAL MEMBRANE PROTEIN 20"/>
    <property type="match status" value="1"/>
</dbReference>
<organism evidence="3 4">
    <name type="scientific">Allacma fusca</name>
    <dbReference type="NCBI Taxonomy" id="39272"/>
    <lineage>
        <taxon>Eukaryota</taxon>
        <taxon>Metazoa</taxon>
        <taxon>Ecdysozoa</taxon>
        <taxon>Arthropoda</taxon>
        <taxon>Hexapoda</taxon>
        <taxon>Collembola</taxon>
        <taxon>Symphypleona</taxon>
        <taxon>Sminthuridae</taxon>
        <taxon>Allacma</taxon>
    </lineage>
</organism>
<dbReference type="InterPro" id="IPR027917">
    <property type="entry name" value="MITRAC7/Phoenixin"/>
</dbReference>
<dbReference type="GO" id="GO:0005743">
    <property type="term" value="C:mitochondrial inner membrane"/>
    <property type="evidence" value="ECO:0007669"/>
    <property type="project" value="TreeGrafter"/>
</dbReference>
<reference evidence="3" key="1">
    <citation type="submission" date="2021-06" db="EMBL/GenBank/DDBJ databases">
        <authorList>
            <person name="Hodson N. C."/>
            <person name="Mongue J. A."/>
            <person name="Jaron S. K."/>
        </authorList>
    </citation>
    <scope>NUCLEOTIDE SEQUENCE</scope>
</reference>
<comment type="caution">
    <text evidence="3">The sequence shown here is derived from an EMBL/GenBank/DDBJ whole genome shotgun (WGS) entry which is preliminary data.</text>
</comment>
<evidence type="ECO:0000313" key="3">
    <source>
        <dbReference type="EMBL" id="CAG7830367.1"/>
    </source>
</evidence>
<name>A0A8J2PVY9_9HEXA</name>
<dbReference type="AlphaFoldDB" id="A0A8J2PVY9"/>
<feature type="transmembrane region" description="Helical" evidence="2">
    <location>
        <begin position="39"/>
        <end position="60"/>
    </location>
</feature>
<protein>
    <submittedName>
        <fullName evidence="3">Uncharacterized protein</fullName>
    </submittedName>
</protein>
<dbReference type="OrthoDB" id="8755372at2759"/>
<keyword evidence="2" id="KW-0812">Transmembrane</keyword>
<keyword evidence="2" id="KW-0472">Membrane</keyword>
<dbReference type="Pfam" id="PF15061">
    <property type="entry name" value="MITRAC7_Phoenixin"/>
    <property type="match status" value="1"/>
</dbReference>
<evidence type="ECO:0000256" key="2">
    <source>
        <dbReference type="SAM" id="Phobius"/>
    </source>
</evidence>
<dbReference type="PANTHER" id="PTHR34923:SF1">
    <property type="entry name" value="SMALL INTEGRAL MEMBRANE PROTEIN 20"/>
    <property type="match status" value="1"/>
</dbReference>
<feature type="region of interest" description="Disordered" evidence="1">
    <location>
        <begin position="77"/>
        <end position="100"/>
    </location>
</feature>
<evidence type="ECO:0000256" key="1">
    <source>
        <dbReference type="SAM" id="MobiDB-lite"/>
    </source>
</evidence>
<keyword evidence="4" id="KW-1185">Reference proteome</keyword>
<keyword evidence="2" id="KW-1133">Transmembrane helix</keyword>